<evidence type="ECO:0000259" key="6">
    <source>
        <dbReference type="SMART" id="SM00235"/>
    </source>
</evidence>
<proteinExistence type="inferred from homology"/>
<keyword evidence="5" id="KW-0677">Repeat</keyword>
<dbReference type="InterPro" id="IPR024079">
    <property type="entry name" value="MetalloPept_cat_dom_sf"/>
</dbReference>
<name>A0ABV7IWE5_9RHOB</name>
<dbReference type="InterPro" id="IPR050557">
    <property type="entry name" value="RTX_toxin/Mannuronan_C5-epim"/>
</dbReference>
<evidence type="ECO:0000256" key="1">
    <source>
        <dbReference type="ARBA" id="ARBA00001913"/>
    </source>
</evidence>
<dbReference type="SUPFAM" id="SSF89260">
    <property type="entry name" value="Collagen-binding domain"/>
    <property type="match status" value="1"/>
</dbReference>
<keyword evidence="8" id="KW-1185">Reference proteome</keyword>
<reference evidence="8" key="1">
    <citation type="journal article" date="2019" name="Int. J. Syst. Evol. Microbiol.">
        <title>The Global Catalogue of Microorganisms (GCM) 10K type strain sequencing project: providing services to taxonomists for standard genome sequencing and annotation.</title>
        <authorList>
            <consortium name="The Broad Institute Genomics Platform"/>
            <consortium name="The Broad Institute Genome Sequencing Center for Infectious Disease"/>
            <person name="Wu L."/>
            <person name="Ma J."/>
        </authorList>
    </citation>
    <scope>NUCLEOTIDE SEQUENCE [LARGE SCALE GENOMIC DNA]</scope>
    <source>
        <strain evidence="8">KCTC 52039</strain>
    </source>
</reference>
<dbReference type="PANTHER" id="PTHR38340:SF1">
    <property type="entry name" value="S-LAYER PROTEIN"/>
    <property type="match status" value="1"/>
</dbReference>
<organism evidence="7 8">
    <name type="scientific">Cypionkella sinensis</name>
    <dbReference type="NCBI Taxonomy" id="1756043"/>
    <lineage>
        <taxon>Bacteria</taxon>
        <taxon>Pseudomonadati</taxon>
        <taxon>Pseudomonadota</taxon>
        <taxon>Alphaproteobacteria</taxon>
        <taxon>Rhodobacterales</taxon>
        <taxon>Paracoccaceae</taxon>
        <taxon>Cypionkella</taxon>
    </lineage>
</organism>
<dbReference type="RefSeq" id="WP_380072450.1">
    <property type="nucleotide sequence ID" value="NZ_JBHRTO010000001.1"/>
</dbReference>
<dbReference type="PROSITE" id="PS00330">
    <property type="entry name" value="HEMOLYSIN_CALCIUM"/>
    <property type="match status" value="4"/>
</dbReference>
<evidence type="ECO:0000256" key="3">
    <source>
        <dbReference type="ARBA" id="ARBA00009490"/>
    </source>
</evidence>
<evidence type="ECO:0000313" key="8">
    <source>
        <dbReference type="Proteomes" id="UP001595547"/>
    </source>
</evidence>
<evidence type="ECO:0000256" key="5">
    <source>
        <dbReference type="ARBA" id="ARBA00022737"/>
    </source>
</evidence>
<comment type="cofactor">
    <cofactor evidence="1">
        <name>Ca(2+)</name>
        <dbReference type="ChEBI" id="CHEBI:29108"/>
    </cofactor>
</comment>
<dbReference type="Pfam" id="PF04151">
    <property type="entry name" value="PPC"/>
    <property type="match status" value="1"/>
</dbReference>
<evidence type="ECO:0000256" key="2">
    <source>
        <dbReference type="ARBA" id="ARBA00004613"/>
    </source>
</evidence>
<dbReference type="Gene3D" id="3.40.390.10">
    <property type="entry name" value="Collagenase (Catalytic Domain)"/>
    <property type="match status" value="1"/>
</dbReference>
<dbReference type="InterPro" id="IPR006026">
    <property type="entry name" value="Peptidase_Metallo"/>
</dbReference>
<dbReference type="Proteomes" id="UP001595547">
    <property type="component" value="Unassembled WGS sequence"/>
</dbReference>
<protein>
    <submittedName>
        <fullName evidence="7">M10 family metallopeptidase C-terminal domain-containing protein</fullName>
    </submittedName>
</protein>
<keyword evidence="4" id="KW-0964">Secreted</keyword>
<dbReference type="Gene3D" id="2.60.120.380">
    <property type="match status" value="1"/>
</dbReference>
<dbReference type="InterPro" id="IPR007280">
    <property type="entry name" value="Peptidase_C_arc/bac"/>
</dbReference>
<dbReference type="SUPFAM" id="SSF55486">
    <property type="entry name" value="Metalloproteases ('zincins'), catalytic domain"/>
    <property type="match status" value="1"/>
</dbReference>
<dbReference type="Gene3D" id="2.150.10.10">
    <property type="entry name" value="Serralysin-like metalloprotease, C-terminal"/>
    <property type="match status" value="3"/>
</dbReference>
<accession>A0ABV7IWE5</accession>
<dbReference type="SMART" id="SM00235">
    <property type="entry name" value="ZnMc"/>
    <property type="match status" value="1"/>
</dbReference>
<dbReference type="Pfam" id="PF00353">
    <property type="entry name" value="HemolysinCabind"/>
    <property type="match status" value="3"/>
</dbReference>
<feature type="domain" description="Peptidase metallopeptidase" evidence="6">
    <location>
        <begin position="177"/>
        <end position="321"/>
    </location>
</feature>
<gene>
    <name evidence="7" type="ORF">ACFOGH_07505</name>
</gene>
<evidence type="ECO:0000313" key="7">
    <source>
        <dbReference type="EMBL" id="MFC3180829.1"/>
    </source>
</evidence>
<dbReference type="InterPro" id="IPR011049">
    <property type="entry name" value="Serralysin-like_metalloprot_C"/>
</dbReference>
<dbReference type="InterPro" id="IPR018511">
    <property type="entry name" value="Hemolysin-typ_Ca-bd_CS"/>
</dbReference>
<dbReference type="PANTHER" id="PTHR38340">
    <property type="entry name" value="S-LAYER PROTEIN"/>
    <property type="match status" value="1"/>
</dbReference>
<dbReference type="InterPro" id="IPR001343">
    <property type="entry name" value="Hemolysn_Ca-bd"/>
</dbReference>
<sequence>MSAASQPQQSVRDLMANDMSIQALPLPGGDVADNTATTARLTLGTSTYGTIGASGDHDWYAVTLVAGQTYDFRVLGVGRAPVADTLLTLRNASGTQLLSNDDAGGALSLNSALTFTATTTGTYFLDVAGYSSSRGDFVVSAVNDTPAGVVLTADEVAWQLTNNFERFFGSGVSQNVPATAYDLSGGRTITYNVSQLTSAGATLAVQALRMWADVSGINFVATNGAAQITFDDSEAGVNAYNNNVTSPDGTITSSSMMITTGWLSEFGTSFDSYSFETTIHELGHALGLGHGGNYNGSATYGVDNFYLNDSQHLSIMSYMQSMHDEFSRDGTDYNTFVNAQFRWVLTPMIADILAISNLYGLSTTTRTGNTTYGYHSNTGNAALDQAVTLNDPANDNYVAFTIFDNGGTDTVDMSGFAGAQRIDLRQGASSDVLGGRLNMGIAYGTLVEQAFGGGGNDTIVGNASNNLLRGNNGNDSLVGDTGNDTLEGGAGVDTLSGGVGRDVMTGGAGNDIYIVDDATDQINEIGGGGTGDRVAVSVSFSLALDDDIEVLNTVGATGTQALNLSGNNMAQSITGNAGSNILSGLGGNDRLFGLGGNDQLDGGVGNDTLAGGVGSDWYFVDTQQDRINENAGEGAADRVWAATSYVLEADDDIETLSTSNGGLPTAINLTGNGLAQMIIGNRGANQLSGLGGNDTLNGGDGADTLNGGTGNDVLFGGQGRDVMTGGDGFDVFVFNAALIPANVDTVTGYVVAQDRIELDDAVFGALSVGALSSVNFAANTTGRAVRASDRIIYETDTGHLYYDADGVGGAAGILFANVGANLAGFGAGEFSII</sequence>
<dbReference type="PRINTS" id="PR00313">
    <property type="entry name" value="CABNDNGRPT"/>
</dbReference>
<dbReference type="Pfam" id="PF08548">
    <property type="entry name" value="Peptidase_M10_C"/>
    <property type="match status" value="1"/>
</dbReference>
<comment type="subcellular location">
    <subcellularLocation>
        <location evidence="2">Secreted</location>
    </subcellularLocation>
</comment>
<dbReference type="SUPFAM" id="SSF51120">
    <property type="entry name" value="beta-Roll"/>
    <property type="match status" value="3"/>
</dbReference>
<comment type="similarity">
    <text evidence="3">Belongs to the peptidase M10B family.</text>
</comment>
<evidence type="ECO:0000256" key="4">
    <source>
        <dbReference type="ARBA" id="ARBA00022525"/>
    </source>
</evidence>
<comment type="caution">
    <text evidence="7">The sequence shown here is derived from an EMBL/GenBank/DDBJ whole genome shotgun (WGS) entry which is preliminary data.</text>
</comment>
<dbReference type="EMBL" id="JBHRTO010000001">
    <property type="protein sequence ID" value="MFC3180829.1"/>
    <property type="molecule type" value="Genomic_DNA"/>
</dbReference>
<dbReference type="InterPro" id="IPR013858">
    <property type="entry name" value="Peptidase_M10B_C"/>
</dbReference>